<evidence type="ECO:0000256" key="5">
    <source>
        <dbReference type="ARBA" id="ARBA00022692"/>
    </source>
</evidence>
<dbReference type="InterPro" id="IPR004501">
    <property type="entry name" value="PTS_EIIC_3"/>
</dbReference>
<dbReference type="InterPro" id="IPR051088">
    <property type="entry name" value="PTS_Sugar-EIIC/EIIB"/>
</dbReference>
<dbReference type="GO" id="GO:0005886">
    <property type="term" value="C:plasma membrane"/>
    <property type="evidence" value="ECO:0007669"/>
    <property type="project" value="UniProtKB-SubCell"/>
</dbReference>
<feature type="transmembrane region" description="Helical" evidence="9">
    <location>
        <begin position="249"/>
        <end position="268"/>
    </location>
</feature>
<accession>A0A0B7GQ43</accession>
<dbReference type="InterPro" id="IPR003352">
    <property type="entry name" value="PTS_EIIC"/>
</dbReference>
<dbReference type="Proteomes" id="UP000183504">
    <property type="component" value="Unassembled WGS sequence"/>
</dbReference>
<protein>
    <recommendedName>
        <fullName evidence="8">Permease IIC component</fullName>
    </recommendedName>
</protein>
<evidence type="ECO:0000256" key="3">
    <source>
        <dbReference type="ARBA" id="ARBA00022475"/>
    </source>
</evidence>
<keyword evidence="7 8" id="KW-0472">Membrane</keyword>
<name>A0A0B7GQ43_STRSA</name>
<proteinExistence type="predicted"/>
<comment type="function">
    <text evidence="8">The phosphoenolpyruvate-dependent sugar phosphotransferase system (PTS), a major carbohydrate active -transport system, catalyzes the phosphorylation of incoming sugar substrates concomitant with their translocation across the cell membrane.</text>
</comment>
<dbReference type="PIRSF" id="PIRSF006351">
    <property type="entry name" value="PTS_EIIC-Cellobiose"/>
    <property type="match status" value="1"/>
</dbReference>
<evidence type="ECO:0000256" key="7">
    <source>
        <dbReference type="ARBA" id="ARBA00023136"/>
    </source>
</evidence>
<dbReference type="InterPro" id="IPR004796">
    <property type="entry name" value="PTS_IIC_cello"/>
</dbReference>
<dbReference type="RefSeq" id="WP_072073966.1">
    <property type="nucleotide sequence ID" value="NZ_CDMW01000001.1"/>
</dbReference>
<keyword evidence="2 8" id="KW-0813">Transport</keyword>
<feature type="transmembrane region" description="Helical" evidence="9">
    <location>
        <begin position="73"/>
        <end position="92"/>
    </location>
</feature>
<dbReference type="PROSITE" id="PS51105">
    <property type="entry name" value="PTS_EIIC_TYPE_3"/>
    <property type="match status" value="1"/>
</dbReference>
<feature type="transmembrane region" description="Helical" evidence="9">
    <location>
        <begin position="178"/>
        <end position="206"/>
    </location>
</feature>
<dbReference type="GO" id="GO:0009401">
    <property type="term" value="P:phosphoenolpyruvate-dependent sugar phosphotransferase system"/>
    <property type="evidence" value="ECO:0007669"/>
    <property type="project" value="InterPro"/>
</dbReference>
<dbReference type="GO" id="GO:0008982">
    <property type="term" value="F:protein-N(PI)-phosphohistidine-sugar phosphotransferase activity"/>
    <property type="evidence" value="ECO:0007669"/>
    <property type="project" value="UniProtKB-UniRule"/>
</dbReference>
<evidence type="ECO:0000259" key="10">
    <source>
        <dbReference type="PROSITE" id="PS51105"/>
    </source>
</evidence>
<dbReference type="AlphaFoldDB" id="A0A0B7GQ43"/>
<evidence type="ECO:0000256" key="9">
    <source>
        <dbReference type="SAM" id="Phobius"/>
    </source>
</evidence>
<reference evidence="11 12" key="1">
    <citation type="submission" date="2015-01" db="EMBL/GenBank/DDBJ databases">
        <authorList>
            <person name="Pelicic Vladimir"/>
        </authorList>
    </citation>
    <scope>NUCLEOTIDE SEQUENCE [LARGE SCALE GENOMIC DNA]</scope>
    <source>
        <strain evidence="11 12">2908</strain>
    </source>
</reference>
<keyword evidence="3 8" id="KW-1003">Cell membrane</keyword>
<evidence type="ECO:0000256" key="4">
    <source>
        <dbReference type="ARBA" id="ARBA00022597"/>
    </source>
</evidence>
<dbReference type="Pfam" id="PF02378">
    <property type="entry name" value="PTS_EIIC"/>
    <property type="match status" value="1"/>
</dbReference>
<gene>
    <name evidence="11" type="ORF">SSV_1028</name>
</gene>
<keyword evidence="4 8" id="KW-0762">Sugar transport</keyword>
<feature type="transmembrane region" description="Helical" evidence="9">
    <location>
        <begin position="280"/>
        <end position="303"/>
    </location>
</feature>
<evidence type="ECO:0000256" key="6">
    <source>
        <dbReference type="ARBA" id="ARBA00022989"/>
    </source>
</evidence>
<feature type="transmembrane region" description="Helical" evidence="9">
    <location>
        <begin position="366"/>
        <end position="385"/>
    </location>
</feature>
<comment type="subcellular location">
    <subcellularLocation>
        <location evidence="1">Cell membrane</location>
        <topology evidence="1">Multi-pass membrane protein</topology>
    </subcellularLocation>
</comment>
<dbReference type="GO" id="GO:1902815">
    <property type="term" value="P:N,N'-diacetylchitobiose import"/>
    <property type="evidence" value="ECO:0007669"/>
    <property type="project" value="TreeGrafter"/>
</dbReference>
<feature type="transmembrane region" description="Helical" evidence="9">
    <location>
        <begin position="340"/>
        <end position="360"/>
    </location>
</feature>
<organism evidence="11 12">
    <name type="scientific">Streptococcus sanguinis</name>
    <dbReference type="NCBI Taxonomy" id="1305"/>
    <lineage>
        <taxon>Bacteria</taxon>
        <taxon>Bacillati</taxon>
        <taxon>Bacillota</taxon>
        <taxon>Bacilli</taxon>
        <taxon>Lactobacillales</taxon>
        <taxon>Streptococcaceae</taxon>
        <taxon>Streptococcus</taxon>
    </lineage>
</organism>
<feature type="transmembrane region" description="Helical" evidence="9">
    <location>
        <begin position="104"/>
        <end position="122"/>
    </location>
</feature>
<evidence type="ECO:0000313" key="11">
    <source>
        <dbReference type="EMBL" id="CEL90328.1"/>
    </source>
</evidence>
<dbReference type="PANTHER" id="PTHR33989:SF4">
    <property type="entry name" value="PTS SYSTEM N,N'-DIACETYLCHITOBIOSE-SPECIFIC EIIC COMPONENT"/>
    <property type="match status" value="1"/>
</dbReference>
<feature type="transmembrane region" description="Helical" evidence="9">
    <location>
        <begin position="134"/>
        <end position="157"/>
    </location>
</feature>
<evidence type="ECO:0000256" key="2">
    <source>
        <dbReference type="ARBA" id="ARBA00022448"/>
    </source>
</evidence>
<feature type="transmembrane region" description="Helical" evidence="9">
    <location>
        <begin position="33"/>
        <end position="53"/>
    </location>
</feature>
<feature type="domain" description="PTS EIIC type-3" evidence="10">
    <location>
        <begin position="9"/>
        <end position="409"/>
    </location>
</feature>
<sequence>MEKFFNSKFMTKLQEIGYKLANNVFIQSLQAGLGSLLGLITVGSLFQVLAAIGNETALGWFKTGDAVYNTLTLPFRYSMDFISIWVAIFFAYHYAKNLKLKSPIMAAVDTAVTFMLVAGAFVDTEEFSGLQLDYLGSQGMFISFFIVFVVVQIEKFCYEKDIKIKMPDVVPQFLQDSFGSILPVFFSITLFLLLNVGIGALTAGAYNVPSGFMSLLRAPLGAVSSVPGIVMLCMLALILWCFGIHGTLIIIPIISPLGIQAATTNAALHANGQPMQFFPVLLYTSMALVGGTGNTWALVLMGLRSKSKQISAVSKISLIPGWFGINEPVTFGMPIMFNPILCIPYVLNVPIMMILTYFAYKTGFIIPAWIVVSAQLPMGFSNYLTTLRWQNFVWDYILILPAMLIYYPFFKKYEEQLVKQEAEMEALEAKGGAAA</sequence>
<feature type="transmembrane region" description="Helical" evidence="9">
    <location>
        <begin position="218"/>
        <end position="242"/>
    </location>
</feature>
<keyword evidence="6 9" id="KW-1133">Transmembrane helix</keyword>
<dbReference type="PANTHER" id="PTHR33989">
    <property type="match status" value="1"/>
</dbReference>
<dbReference type="EMBL" id="CDMW01000001">
    <property type="protein sequence ID" value="CEL90328.1"/>
    <property type="molecule type" value="Genomic_DNA"/>
</dbReference>
<evidence type="ECO:0000256" key="8">
    <source>
        <dbReference type="PIRNR" id="PIRNR006351"/>
    </source>
</evidence>
<evidence type="ECO:0000313" key="12">
    <source>
        <dbReference type="Proteomes" id="UP000183504"/>
    </source>
</evidence>
<keyword evidence="5 9" id="KW-0812">Transmembrane</keyword>
<feature type="transmembrane region" description="Helical" evidence="9">
    <location>
        <begin position="392"/>
        <end position="410"/>
    </location>
</feature>
<evidence type="ECO:0000256" key="1">
    <source>
        <dbReference type="ARBA" id="ARBA00004651"/>
    </source>
</evidence>